<dbReference type="AlphaFoldDB" id="A0A4S8LTD2"/>
<evidence type="ECO:0000313" key="1">
    <source>
        <dbReference type="EMBL" id="THU92787.1"/>
    </source>
</evidence>
<dbReference type="Proteomes" id="UP000297245">
    <property type="component" value="Unassembled WGS sequence"/>
</dbReference>
<gene>
    <name evidence="1" type="ORF">K435DRAFT_862110</name>
</gene>
<evidence type="ECO:0000313" key="2">
    <source>
        <dbReference type="Proteomes" id="UP000297245"/>
    </source>
</evidence>
<proteinExistence type="predicted"/>
<dbReference type="OrthoDB" id="3260945at2759"/>
<protein>
    <submittedName>
        <fullName evidence="1">Uncharacterized protein</fullName>
    </submittedName>
</protein>
<sequence length="67" mass="7307">MTKRPMNSKVENIPRVLDGGKLLVFTATGDDKSSSYNVPLLATSSVFLHGSHLQGKPPAMQLRAKRL</sequence>
<organism evidence="1 2">
    <name type="scientific">Dendrothele bispora (strain CBS 962.96)</name>
    <dbReference type="NCBI Taxonomy" id="1314807"/>
    <lineage>
        <taxon>Eukaryota</taxon>
        <taxon>Fungi</taxon>
        <taxon>Dikarya</taxon>
        <taxon>Basidiomycota</taxon>
        <taxon>Agaricomycotina</taxon>
        <taxon>Agaricomycetes</taxon>
        <taxon>Agaricomycetidae</taxon>
        <taxon>Agaricales</taxon>
        <taxon>Agaricales incertae sedis</taxon>
        <taxon>Dendrothele</taxon>
    </lineage>
</organism>
<reference evidence="1 2" key="1">
    <citation type="journal article" date="2019" name="Nat. Ecol. Evol.">
        <title>Megaphylogeny resolves global patterns of mushroom evolution.</title>
        <authorList>
            <person name="Varga T."/>
            <person name="Krizsan K."/>
            <person name="Foldi C."/>
            <person name="Dima B."/>
            <person name="Sanchez-Garcia M."/>
            <person name="Sanchez-Ramirez S."/>
            <person name="Szollosi G.J."/>
            <person name="Szarkandi J.G."/>
            <person name="Papp V."/>
            <person name="Albert L."/>
            <person name="Andreopoulos W."/>
            <person name="Angelini C."/>
            <person name="Antonin V."/>
            <person name="Barry K.W."/>
            <person name="Bougher N.L."/>
            <person name="Buchanan P."/>
            <person name="Buyck B."/>
            <person name="Bense V."/>
            <person name="Catcheside P."/>
            <person name="Chovatia M."/>
            <person name="Cooper J."/>
            <person name="Damon W."/>
            <person name="Desjardin D."/>
            <person name="Finy P."/>
            <person name="Geml J."/>
            <person name="Haridas S."/>
            <person name="Hughes K."/>
            <person name="Justo A."/>
            <person name="Karasinski D."/>
            <person name="Kautmanova I."/>
            <person name="Kiss B."/>
            <person name="Kocsube S."/>
            <person name="Kotiranta H."/>
            <person name="LaButti K.M."/>
            <person name="Lechner B.E."/>
            <person name="Liimatainen K."/>
            <person name="Lipzen A."/>
            <person name="Lukacs Z."/>
            <person name="Mihaltcheva S."/>
            <person name="Morgado L.N."/>
            <person name="Niskanen T."/>
            <person name="Noordeloos M.E."/>
            <person name="Ohm R.A."/>
            <person name="Ortiz-Santana B."/>
            <person name="Ovrebo C."/>
            <person name="Racz N."/>
            <person name="Riley R."/>
            <person name="Savchenko A."/>
            <person name="Shiryaev A."/>
            <person name="Soop K."/>
            <person name="Spirin V."/>
            <person name="Szebenyi C."/>
            <person name="Tomsovsky M."/>
            <person name="Tulloss R.E."/>
            <person name="Uehling J."/>
            <person name="Grigoriev I.V."/>
            <person name="Vagvolgyi C."/>
            <person name="Papp T."/>
            <person name="Martin F.M."/>
            <person name="Miettinen O."/>
            <person name="Hibbett D.S."/>
            <person name="Nagy L.G."/>
        </authorList>
    </citation>
    <scope>NUCLEOTIDE SEQUENCE [LARGE SCALE GENOMIC DNA]</scope>
    <source>
        <strain evidence="1 2">CBS 962.96</strain>
    </source>
</reference>
<dbReference type="EMBL" id="ML179267">
    <property type="protein sequence ID" value="THU92787.1"/>
    <property type="molecule type" value="Genomic_DNA"/>
</dbReference>
<keyword evidence="2" id="KW-1185">Reference proteome</keyword>
<name>A0A4S8LTD2_DENBC</name>
<accession>A0A4S8LTD2</accession>